<gene>
    <name evidence="1" type="ORF">UFOVP330_65</name>
</gene>
<accession>A0A6J5LZ42</accession>
<evidence type="ECO:0000313" key="1">
    <source>
        <dbReference type="EMBL" id="CAB4138463.1"/>
    </source>
</evidence>
<sequence>MDVVVFAKAMYKQLGERREILADQLVLGAATSLEQYRQLVGEIQGLDYARGTLKSLLEKTDDDVEDTLRS</sequence>
<protein>
    <submittedName>
        <fullName evidence="1">Uncharacterized protein</fullName>
    </submittedName>
</protein>
<proteinExistence type="predicted"/>
<dbReference type="EMBL" id="LR796344">
    <property type="protein sequence ID" value="CAB4138463.1"/>
    <property type="molecule type" value="Genomic_DNA"/>
</dbReference>
<reference evidence="1" key="1">
    <citation type="submission" date="2020-04" db="EMBL/GenBank/DDBJ databases">
        <authorList>
            <person name="Chiriac C."/>
            <person name="Salcher M."/>
            <person name="Ghai R."/>
            <person name="Kavagutti S V."/>
        </authorList>
    </citation>
    <scope>NUCLEOTIDE SEQUENCE</scope>
</reference>
<name>A0A6J5LZ42_9CAUD</name>
<organism evidence="1">
    <name type="scientific">uncultured Caudovirales phage</name>
    <dbReference type="NCBI Taxonomy" id="2100421"/>
    <lineage>
        <taxon>Viruses</taxon>
        <taxon>Duplodnaviria</taxon>
        <taxon>Heunggongvirae</taxon>
        <taxon>Uroviricota</taxon>
        <taxon>Caudoviricetes</taxon>
        <taxon>Peduoviridae</taxon>
        <taxon>Maltschvirus</taxon>
        <taxon>Maltschvirus maltsch</taxon>
    </lineage>
</organism>